<sequence length="262" mass="28467">MLNKYIILIVATLIIHFIDTLSYSVRLNSVKSGNFALSTSLFNLIVLISRTANTFQGPLIGHIIDDSVRSKYDPINNIRGVILAASGGTILAIILIPTFLKLFEIGMKKLEVTGSVPSLVIQSLSISNIKRIAKNTIKPKKSMIKNLRYKNIPKRLLLLNALITGVYTVGVLAANYASFMVPGKANAIVQSSGLINGIASILLTLFIDPKSAIITDEAYRGKREYGDVKALVIMLIGTKLLGTLLGQLLLVPSAKLLAFIYQ</sequence>
<comment type="caution">
    <text evidence="2">The sequence shown here is derived from an EMBL/GenBank/DDBJ whole genome shotgun (WGS) entry which is preliminary data.</text>
</comment>
<feature type="transmembrane region" description="Helical" evidence="1">
    <location>
        <begin position="228"/>
        <end position="250"/>
    </location>
</feature>
<dbReference type="HAMAP" id="MF_02077">
    <property type="entry name" value="Amj_flippase"/>
    <property type="match status" value="1"/>
</dbReference>
<comment type="pathway">
    <text evidence="1">Cell wall biogenesis; peptidoglycan biosynthesis.</text>
</comment>
<keyword evidence="3" id="KW-1185">Reference proteome</keyword>
<dbReference type="RefSeq" id="WP_183276609.1">
    <property type="nucleotide sequence ID" value="NZ_BLZR01000001.1"/>
</dbReference>
<keyword evidence="1" id="KW-0133">Cell shape</keyword>
<keyword evidence="1" id="KW-0813">Transport</keyword>
<evidence type="ECO:0000256" key="1">
    <source>
        <dbReference type="HAMAP-Rule" id="MF_02077"/>
    </source>
</evidence>
<dbReference type="GO" id="GO:0005886">
    <property type="term" value="C:plasma membrane"/>
    <property type="evidence" value="ECO:0007669"/>
    <property type="project" value="UniProtKB-SubCell"/>
</dbReference>
<evidence type="ECO:0000313" key="3">
    <source>
        <dbReference type="Proteomes" id="UP000580568"/>
    </source>
</evidence>
<feature type="transmembrane region" description="Helical" evidence="1">
    <location>
        <begin position="6"/>
        <end position="23"/>
    </location>
</feature>
<dbReference type="InterPro" id="IPR021260">
    <property type="entry name" value="Amj"/>
</dbReference>
<dbReference type="Pfam" id="PF10997">
    <property type="entry name" value="Amj"/>
    <property type="match status" value="1"/>
</dbReference>
<dbReference type="GO" id="GO:0015648">
    <property type="term" value="F:lipid-linked peptidoglycan transporter activity"/>
    <property type="evidence" value="ECO:0007669"/>
    <property type="project" value="UniProtKB-UniRule"/>
</dbReference>
<name>A0A6V8SCV9_9CLOT</name>
<protein>
    <recommendedName>
        <fullName evidence="1">Lipid II flippase Amj</fullName>
    </recommendedName>
</protein>
<dbReference type="GO" id="GO:0009252">
    <property type="term" value="P:peptidoglycan biosynthetic process"/>
    <property type="evidence" value="ECO:0007669"/>
    <property type="project" value="UniProtKB-UniRule"/>
</dbReference>
<gene>
    <name evidence="1" type="primary">amj</name>
    <name evidence="2" type="ORF">bsdtw1_01144</name>
</gene>
<dbReference type="GO" id="GO:0071555">
    <property type="term" value="P:cell wall organization"/>
    <property type="evidence" value="ECO:0007669"/>
    <property type="project" value="UniProtKB-KW"/>
</dbReference>
<comment type="similarity">
    <text evidence="1">Belongs to the Amj family.</text>
</comment>
<organism evidence="2 3">
    <name type="scientific">Clostridium fungisolvens</name>
    <dbReference type="NCBI Taxonomy" id="1604897"/>
    <lineage>
        <taxon>Bacteria</taxon>
        <taxon>Bacillati</taxon>
        <taxon>Bacillota</taxon>
        <taxon>Clostridia</taxon>
        <taxon>Eubacteriales</taxon>
        <taxon>Clostridiaceae</taxon>
        <taxon>Clostridium</taxon>
    </lineage>
</organism>
<dbReference type="UniPathway" id="UPA00219"/>
<feature type="transmembrane region" description="Helical" evidence="1">
    <location>
        <begin position="78"/>
        <end position="100"/>
    </location>
</feature>
<keyword evidence="1" id="KW-0812">Transmembrane</keyword>
<reference evidence="2 3" key="1">
    <citation type="submission" date="2020-07" db="EMBL/GenBank/DDBJ databases">
        <title>A new beta-1,3-glucan-decomposing anaerobic bacterium isolated from anoxic soil subjected to biological soil disinfestation.</title>
        <authorList>
            <person name="Ueki A."/>
            <person name="Tonouchi A."/>
        </authorList>
    </citation>
    <scope>NUCLEOTIDE SEQUENCE [LARGE SCALE GENOMIC DNA]</scope>
    <source>
        <strain evidence="2 3">TW1</strain>
    </source>
</reference>
<keyword evidence="1" id="KW-0961">Cell wall biogenesis/degradation</keyword>
<dbReference type="AlphaFoldDB" id="A0A6V8SCV9"/>
<keyword evidence="1" id="KW-1133">Transmembrane helix</keyword>
<keyword evidence="1" id="KW-0472">Membrane</keyword>
<comment type="caution">
    <text evidence="1">Lacks conserved residue(s) required for the propagation of feature annotation.</text>
</comment>
<dbReference type="Proteomes" id="UP000580568">
    <property type="component" value="Unassembled WGS sequence"/>
</dbReference>
<comment type="function">
    <text evidence="1">Involved in peptidoglycan biosynthesis. Transports lipid-linked peptidoglycan precursors from the inner to the outer leaflet of the cytoplasmic membrane.</text>
</comment>
<proteinExistence type="inferred from homology"/>
<feature type="transmembrane region" description="Helical" evidence="1">
    <location>
        <begin position="156"/>
        <end position="176"/>
    </location>
</feature>
<evidence type="ECO:0000313" key="2">
    <source>
        <dbReference type="EMBL" id="GFP75077.1"/>
    </source>
</evidence>
<dbReference type="GO" id="GO:0008360">
    <property type="term" value="P:regulation of cell shape"/>
    <property type="evidence" value="ECO:0007669"/>
    <property type="project" value="UniProtKB-KW"/>
</dbReference>
<feature type="transmembrane region" description="Helical" evidence="1">
    <location>
        <begin position="188"/>
        <end position="207"/>
    </location>
</feature>
<dbReference type="EMBL" id="BLZR01000001">
    <property type="protein sequence ID" value="GFP75077.1"/>
    <property type="molecule type" value="Genomic_DNA"/>
</dbReference>
<keyword evidence="1" id="KW-1003">Cell membrane</keyword>
<comment type="subcellular location">
    <subcellularLocation>
        <location evidence="1">Cell membrane</location>
        <topology evidence="1">Multi-pass membrane protein</topology>
    </subcellularLocation>
</comment>
<accession>A0A6V8SCV9</accession>
<keyword evidence="1" id="KW-0573">Peptidoglycan synthesis</keyword>